<dbReference type="GO" id="GO:0003700">
    <property type="term" value="F:DNA-binding transcription factor activity"/>
    <property type="evidence" value="ECO:0007669"/>
    <property type="project" value="InterPro"/>
</dbReference>
<feature type="transmembrane region" description="Helical" evidence="4">
    <location>
        <begin position="169"/>
        <end position="194"/>
    </location>
</feature>
<dbReference type="SMART" id="SM00342">
    <property type="entry name" value="HTH_ARAC"/>
    <property type="match status" value="1"/>
</dbReference>
<feature type="transmembrane region" description="Helical" evidence="4">
    <location>
        <begin position="62"/>
        <end position="82"/>
    </location>
</feature>
<evidence type="ECO:0000256" key="3">
    <source>
        <dbReference type="ARBA" id="ARBA00023163"/>
    </source>
</evidence>
<keyword evidence="4" id="KW-0472">Membrane</keyword>
<dbReference type="RefSeq" id="WP_129606388.1">
    <property type="nucleotide sequence ID" value="NZ_SBLB01000013.1"/>
</dbReference>
<keyword evidence="1" id="KW-0805">Transcription regulation</keyword>
<dbReference type="PANTHER" id="PTHR43280:SF29">
    <property type="entry name" value="ARAC-FAMILY TRANSCRIPTIONAL REGULATOR"/>
    <property type="match status" value="1"/>
</dbReference>
<reference evidence="6 7" key="1">
    <citation type="submission" date="2019-01" db="EMBL/GenBank/DDBJ databases">
        <title>Spirosoma flava sp. nov., a propanil-degrading bacterium isolated from herbicide-contaminated soil.</title>
        <authorList>
            <person name="Zhang L."/>
            <person name="Jiang J.-D."/>
        </authorList>
    </citation>
    <scope>NUCLEOTIDE SEQUENCE [LARGE SCALE GENOMIC DNA]</scope>
    <source>
        <strain evidence="6 7">TY50</strain>
    </source>
</reference>
<gene>
    <name evidence="6" type="ORF">EQG79_28745</name>
</gene>
<keyword evidence="7" id="KW-1185">Reference proteome</keyword>
<evidence type="ECO:0000313" key="6">
    <source>
        <dbReference type="EMBL" id="RYC66585.1"/>
    </source>
</evidence>
<protein>
    <submittedName>
        <fullName evidence="6">AraC family transcriptional regulator</fullName>
    </submittedName>
</protein>
<evidence type="ECO:0000256" key="1">
    <source>
        <dbReference type="ARBA" id="ARBA00023015"/>
    </source>
</evidence>
<dbReference type="InterPro" id="IPR018060">
    <property type="entry name" value="HTH_AraC"/>
</dbReference>
<evidence type="ECO:0000313" key="7">
    <source>
        <dbReference type="Proteomes" id="UP000290407"/>
    </source>
</evidence>
<dbReference type="PROSITE" id="PS00041">
    <property type="entry name" value="HTH_ARAC_FAMILY_1"/>
    <property type="match status" value="1"/>
</dbReference>
<feature type="transmembrane region" description="Helical" evidence="4">
    <location>
        <begin position="31"/>
        <end position="50"/>
    </location>
</feature>
<dbReference type="Gene3D" id="1.10.10.60">
    <property type="entry name" value="Homeodomain-like"/>
    <property type="match status" value="2"/>
</dbReference>
<proteinExistence type="predicted"/>
<keyword evidence="2" id="KW-0238">DNA-binding</keyword>
<dbReference type="SUPFAM" id="SSF46689">
    <property type="entry name" value="Homeodomain-like"/>
    <property type="match status" value="1"/>
</dbReference>
<dbReference type="InterPro" id="IPR009057">
    <property type="entry name" value="Homeodomain-like_sf"/>
</dbReference>
<keyword evidence="4" id="KW-0812">Transmembrane</keyword>
<dbReference type="Pfam" id="PF12833">
    <property type="entry name" value="HTH_18"/>
    <property type="match status" value="1"/>
</dbReference>
<keyword evidence="4" id="KW-1133">Transmembrane helix</keyword>
<organism evidence="6 7">
    <name type="scientific">Spirosoma sordidisoli</name>
    <dbReference type="NCBI Taxonomy" id="2502893"/>
    <lineage>
        <taxon>Bacteria</taxon>
        <taxon>Pseudomonadati</taxon>
        <taxon>Bacteroidota</taxon>
        <taxon>Cytophagia</taxon>
        <taxon>Cytophagales</taxon>
        <taxon>Cytophagaceae</taxon>
        <taxon>Spirosoma</taxon>
    </lineage>
</organism>
<feature type="transmembrane region" description="Helical" evidence="4">
    <location>
        <begin position="139"/>
        <end position="157"/>
    </location>
</feature>
<feature type="transmembrane region" description="Helical" evidence="4">
    <location>
        <begin position="102"/>
        <end position="119"/>
    </location>
</feature>
<dbReference type="AlphaFoldDB" id="A0A4Q2UGN7"/>
<feature type="transmembrane region" description="Helical" evidence="4">
    <location>
        <begin position="206"/>
        <end position="223"/>
    </location>
</feature>
<dbReference type="InterPro" id="IPR018062">
    <property type="entry name" value="HTH_AraC-typ_CS"/>
</dbReference>
<dbReference type="EMBL" id="SBLB01000013">
    <property type="protein sequence ID" value="RYC66585.1"/>
    <property type="molecule type" value="Genomic_DNA"/>
</dbReference>
<name>A0A4Q2UGN7_9BACT</name>
<evidence type="ECO:0000256" key="2">
    <source>
        <dbReference type="ARBA" id="ARBA00023125"/>
    </source>
</evidence>
<dbReference type="PANTHER" id="PTHR43280">
    <property type="entry name" value="ARAC-FAMILY TRANSCRIPTIONAL REGULATOR"/>
    <property type="match status" value="1"/>
</dbReference>
<dbReference type="GO" id="GO:0043565">
    <property type="term" value="F:sequence-specific DNA binding"/>
    <property type="evidence" value="ECO:0007669"/>
    <property type="project" value="InterPro"/>
</dbReference>
<dbReference type="PROSITE" id="PS01124">
    <property type="entry name" value="HTH_ARAC_FAMILY_2"/>
    <property type="match status" value="1"/>
</dbReference>
<dbReference type="Proteomes" id="UP000290407">
    <property type="component" value="Unassembled WGS sequence"/>
</dbReference>
<feature type="transmembrane region" description="Helical" evidence="4">
    <location>
        <begin position="6"/>
        <end position="24"/>
    </location>
</feature>
<keyword evidence="3" id="KW-0804">Transcription</keyword>
<feature type="domain" description="HTH araC/xylS-type" evidence="5">
    <location>
        <begin position="288"/>
        <end position="392"/>
    </location>
</feature>
<comment type="caution">
    <text evidence="6">The sequence shown here is derived from an EMBL/GenBank/DDBJ whole genome shotgun (WGS) entry which is preliminary data.</text>
</comment>
<evidence type="ECO:0000259" key="5">
    <source>
        <dbReference type="PROSITE" id="PS01124"/>
    </source>
</evidence>
<evidence type="ECO:0000256" key="4">
    <source>
        <dbReference type="SAM" id="Phobius"/>
    </source>
</evidence>
<sequence length="397" mass="44879">MHVSLTSALYLVGFVQSVYLLVTTPVHRGRAMLLLFLGTIALLTTDYFIWENNWLSPTTQFWVNRFSHASLPYLLGPSLYLYIRLQTSESFQLTTRHLWHGLPYALGLVAAIFLIPYYLPNYRTATEHWLFPATTWPQLVRGTHLVVYVGLAGQFLWQQRRQPHAQSFGHTLLVLILVLGLGSALVGTGTYLLADAQPAKLHWQQVSALFAVAMTYLLNRLVIEHRFNQLGLSPARGTHSAGNYVALPQQPREVADAHPADSVSNPAEAPLKYQHSALDPTSAFQLFERLETYLATTRAYEDADLTLPQLAQTLSVSANHLSQVINQVGNQPFYELINRHRIEAACQLLSDARQQHLSVLGIGYEVGFRSKSTYYAAFRRERSMTPNAYRKQMNNRL</sequence>
<accession>A0A4Q2UGN7</accession>